<dbReference type="Gene3D" id="6.10.250.660">
    <property type="match status" value="1"/>
</dbReference>
<evidence type="ECO:0000256" key="4">
    <source>
        <dbReference type="ARBA" id="ARBA00022490"/>
    </source>
</evidence>
<proteinExistence type="inferred from homology"/>
<evidence type="ECO:0000256" key="6">
    <source>
        <dbReference type="ARBA" id="ARBA00023054"/>
    </source>
</evidence>
<sequence>METFNAEEAVQSLNTKVDRLTELVESFAIPAKARHAVDAHRITPMDIRRVKFVSTRLAPGYVQSEVDEFLDKVEAEIGSLIVERDAARDEAAKLREELSAAAAPQEGMA</sequence>
<dbReference type="RefSeq" id="WP_123661564.1">
    <property type="nucleotide sequence ID" value="NZ_RJKE01000001.1"/>
</dbReference>
<evidence type="ECO:0000256" key="9">
    <source>
        <dbReference type="SAM" id="Coils"/>
    </source>
</evidence>
<dbReference type="PANTHER" id="PTHR35794">
    <property type="entry name" value="CELL DIVISION PROTEIN DIVIVA"/>
    <property type="match status" value="1"/>
</dbReference>
<keyword evidence="6 9" id="KW-0175">Coiled coil</keyword>
<evidence type="ECO:0000256" key="1">
    <source>
        <dbReference type="ARBA" id="ARBA00004496"/>
    </source>
</evidence>
<comment type="similarity">
    <text evidence="2">Belongs to the DivIVA family.</text>
</comment>
<dbReference type="PANTHER" id="PTHR35794:SF2">
    <property type="entry name" value="CELL DIVISION PROTEIN DIVIVA"/>
    <property type="match status" value="1"/>
</dbReference>
<keyword evidence="5" id="KW-0132">Cell division</keyword>
<dbReference type="InterPro" id="IPR019933">
    <property type="entry name" value="DivIVA_domain"/>
</dbReference>
<dbReference type="OrthoDB" id="5198800at2"/>
<keyword evidence="4" id="KW-0963">Cytoplasm</keyword>
<dbReference type="NCBIfam" id="TIGR03544">
    <property type="entry name" value="DivI1A_domain"/>
    <property type="match status" value="1"/>
</dbReference>
<feature type="coiled-coil region" evidence="9">
    <location>
        <begin position="70"/>
        <end position="97"/>
    </location>
</feature>
<dbReference type="AlphaFoldDB" id="A0A3N1CML8"/>
<dbReference type="Pfam" id="PF05103">
    <property type="entry name" value="DivIVA"/>
    <property type="match status" value="1"/>
</dbReference>
<evidence type="ECO:0000313" key="10">
    <source>
        <dbReference type="EMBL" id="ROO82550.1"/>
    </source>
</evidence>
<reference evidence="10 11" key="1">
    <citation type="submission" date="2018-11" db="EMBL/GenBank/DDBJ databases">
        <title>Sequencing the genomes of 1000 actinobacteria strains.</title>
        <authorList>
            <person name="Klenk H.-P."/>
        </authorList>
    </citation>
    <scope>NUCLEOTIDE SEQUENCE [LARGE SCALE GENOMIC DNA]</scope>
    <source>
        <strain evidence="10 11">DSM 44254</strain>
    </source>
</reference>
<dbReference type="InterPro" id="IPR007793">
    <property type="entry name" value="DivIVA_fam"/>
</dbReference>
<keyword evidence="7" id="KW-0131">Cell cycle</keyword>
<evidence type="ECO:0000256" key="8">
    <source>
        <dbReference type="ARBA" id="ARBA00031737"/>
    </source>
</evidence>
<organism evidence="10 11">
    <name type="scientific">Actinocorallia herbida</name>
    <dbReference type="NCBI Taxonomy" id="58109"/>
    <lineage>
        <taxon>Bacteria</taxon>
        <taxon>Bacillati</taxon>
        <taxon>Actinomycetota</taxon>
        <taxon>Actinomycetes</taxon>
        <taxon>Streptosporangiales</taxon>
        <taxon>Thermomonosporaceae</taxon>
        <taxon>Actinocorallia</taxon>
    </lineage>
</organism>
<gene>
    <name evidence="10" type="ORF">EDD29_0030</name>
</gene>
<dbReference type="GO" id="GO:0005737">
    <property type="term" value="C:cytoplasm"/>
    <property type="evidence" value="ECO:0007669"/>
    <property type="project" value="UniProtKB-SubCell"/>
</dbReference>
<dbReference type="Proteomes" id="UP000272400">
    <property type="component" value="Unassembled WGS sequence"/>
</dbReference>
<evidence type="ECO:0000256" key="5">
    <source>
        <dbReference type="ARBA" id="ARBA00022618"/>
    </source>
</evidence>
<name>A0A3N1CML8_9ACTN</name>
<evidence type="ECO:0000256" key="3">
    <source>
        <dbReference type="ARBA" id="ARBA00018787"/>
    </source>
</evidence>
<dbReference type="EMBL" id="RJKE01000001">
    <property type="protein sequence ID" value="ROO82550.1"/>
    <property type="molecule type" value="Genomic_DNA"/>
</dbReference>
<evidence type="ECO:0000313" key="11">
    <source>
        <dbReference type="Proteomes" id="UP000272400"/>
    </source>
</evidence>
<dbReference type="GO" id="GO:0051301">
    <property type="term" value="P:cell division"/>
    <property type="evidence" value="ECO:0007669"/>
    <property type="project" value="UniProtKB-KW"/>
</dbReference>
<evidence type="ECO:0000256" key="2">
    <source>
        <dbReference type="ARBA" id="ARBA00009008"/>
    </source>
</evidence>
<protein>
    <recommendedName>
        <fullName evidence="3">Cell wall synthesis protein Wag31</fullName>
    </recommendedName>
    <alternativeName>
        <fullName evidence="8">Antigen 84</fullName>
    </alternativeName>
</protein>
<comment type="caution">
    <text evidence="10">The sequence shown here is derived from an EMBL/GenBank/DDBJ whole genome shotgun (WGS) entry which is preliminary data.</text>
</comment>
<comment type="subcellular location">
    <subcellularLocation>
        <location evidence="1">Cytoplasm</location>
    </subcellularLocation>
</comment>
<keyword evidence="11" id="KW-1185">Reference proteome</keyword>
<accession>A0A3N1CML8</accession>
<evidence type="ECO:0000256" key="7">
    <source>
        <dbReference type="ARBA" id="ARBA00023306"/>
    </source>
</evidence>